<dbReference type="GO" id="GO:0004730">
    <property type="term" value="F:pseudouridylate synthase activity"/>
    <property type="evidence" value="ECO:0007669"/>
    <property type="project" value="UniProtKB-EC"/>
</dbReference>
<feature type="domain" description="TRUD" evidence="4">
    <location>
        <begin position="397"/>
        <end position="651"/>
    </location>
</feature>
<comment type="similarity">
    <text evidence="1">Belongs to the pseudouridine synthase TruD family.</text>
</comment>
<feature type="region of interest" description="Disordered" evidence="3">
    <location>
        <begin position="195"/>
        <end position="233"/>
    </location>
</feature>
<dbReference type="GO" id="GO:0005634">
    <property type="term" value="C:nucleus"/>
    <property type="evidence" value="ECO:0007669"/>
    <property type="project" value="TreeGrafter"/>
</dbReference>
<gene>
    <name evidence="5" type="ORF">Tco025E_00237</name>
</gene>
<dbReference type="Pfam" id="PF01142">
    <property type="entry name" value="TruD"/>
    <property type="match status" value="1"/>
</dbReference>
<feature type="compositionally biased region" description="Polar residues" evidence="3">
    <location>
        <begin position="220"/>
        <end position="233"/>
    </location>
</feature>
<dbReference type="PROSITE" id="PS50984">
    <property type="entry name" value="TRUD"/>
    <property type="match status" value="1"/>
</dbReference>
<dbReference type="RefSeq" id="XP_029232707.1">
    <property type="nucleotide sequence ID" value="XM_029367182.1"/>
</dbReference>
<evidence type="ECO:0000256" key="1">
    <source>
        <dbReference type="ARBA" id="ARBA00007953"/>
    </source>
</evidence>
<evidence type="ECO:0000256" key="2">
    <source>
        <dbReference type="ARBA" id="ARBA00023235"/>
    </source>
</evidence>
<evidence type="ECO:0000313" key="5">
    <source>
        <dbReference type="EMBL" id="RNF27501.1"/>
    </source>
</evidence>
<dbReference type="GO" id="GO:0003723">
    <property type="term" value="F:RNA binding"/>
    <property type="evidence" value="ECO:0007669"/>
    <property type="project" value="InterPro"/>
</dbReference>
<dbReference type="EMBL" id="MKKU01000004">
    <property type="protein sequence ID" value="RNF27501.1"/>
    <property type="molecule type" value="Genomic_DNA"/>
</dbReference>
<keyword evidence="5" id="KW-0456">Lyase</keyword>
<organism evidence="5 6">
    <name type="scientific">Trypanosoma conorhini</name>
    <dbReference type="NCBI Taxonomy" id="83891"/>
    <lineage>
        <taxon>Eukaryota</taxon>
        <taxon>Discoba</taxon>
        <taxon>Euglenozoa</taxon>
        <taxon>Kinetoplastea</taxon>
        <taxon>Metakinetoplastina</taxon>
        <taxon>Trypanosomatida</taxon>
        <taxon>Trypanosomatidae</taxon>
        <taxon>Trypanosoma</taxon>
    </lineage>
</organism>
<evidence type="ECO:0000256" key="3">
    <source>
        <dbReference type="SAM" id="MobiDB-lite"/>
    </source>
</evidence>
<dbReference type="Proteomes" id="UP000284403">
    <property type="component" value="Unassembled WGS sequence"/>
</dbReference>
<dbReference type="AlphaFoldDB" id="A0A3R7PZP0"/>
<comment type="caution">
    <text evidence="5">The sequence shown here is derived from an EMBL/GenBank/DDBJ whole genome shotgun (WGS) entry which is preliminary data.</text>
</comment>
<dbReference type="OrthoDB" id="447290at2759"/>
<protein>
    <submittedName>
        <fullName evidence="5">Putative tRNA pseudouridine synthase</fullName>
        <ecNumber evidence="5">4.2.1.70</ecNumber>
        <ecNumber evidence="5">5.4.99.12</ecNumber>
    </submittedName>
</protein>
<evidence type="ECO:0000259" key="4">
    <source>
        <dbReference type="PROSITE" id="PS50984"/>
    </source>
</evidence>
<dbReference type="SUPFAM" id="SSF55120">
    <property type="entry name" value="Pseudouridine synthase"/>
    <property type="match status" value="1"/>
</dbReference>
<accession>A0A3R7PZP0</accession>
<dbReference type="InterPro" id="IPR042214">
    <property type="entry name" value="TruD_catalytic"/>
</dbReference>
<dbReference type="EC" id="4.2.1.70" evidence="5"/>
<dbReference type="EC" id="5.4.99.12" evidence="5"/>
<keyword evidence="2 5" id="KW-0413">Isomerase</keyword>
<dbReference type="PANTHER" id="PTHR13326">
    <property type="entry name" value="TRNA PSEUDOURIDINE SYNTHASE D"/>
    <property type="match status" value="1"/>
</dbReference>
<keyword evidence="6" id="KW-1185">Reference proteome</keyword>
<dbReference type="GeneID" id="40313848"/>
<evidence type="ECO:0000313" key="6">
    <source>
        <dbReference type="Proteomes" id="UP000284403"/>
    </source>
</evidence>
<dbReference type="InterPro" id="IPR020103">
    <property type="entry name" value="PsdUridine_synth_cat_dom_sf"/>
</dbReference>
<name>A0A3R7PZP0_9TRYP</name>
<proteinExistence type="inferred from homology"/>
<dbReference type="GO" id="GO:0160147">
    <property type="term" value="F:tRNA pseudouridine(38-40) synthase activity"/>
    <property type="evidence" value="ECO:0007669"/>
    <property type="project" value="UniProtKB-EC"/>
</dbReference>
<dbReference type="InterPro" id="IPR001656">
    <property type="entry name" value="PsdUridine_synth_TruD"/>
</dbReference>
<dbReference type="Gene3D" id="3.30.2350.20">
    <property type="entry name" value="TruD, catalytic domain"/>
    <property type="match status" value="2"/>
</dbReference>
<feature type="compositionally biased region" description="Basic and acidic residues" evidence="3">
    <location>
        <begin position="206"/>
        <end position="215"/>
    </location>
</feature>
<reference evidence="5 6" key="1">
    <citation type="journal article" date="2018" name="BMC Genomics">
        <title>Genomic comparison of Trypanosoma conorhini and Trypanosoma rangeli to Trypanosoma cruzi strains of high and low virulence.</title>
        <authorList>
            <person name="Bradwell K.R."/>
            <person name="Koparde V.N."/>
            <person name="Matveyev A.V."/>
            <person name="Serrano M.G."/>
            <person name="Alves J.M."/>
            <person name="Parikh H."/>
            <person name="Huang B."/>
            <person name="Lee V."/>
            <person name="Espinosa-Alvarez O."/>
            <person name="Ortiz P.A."/>
            <person name="Costa-Martins A.G."/>
            <person name="Teixeira M.M."/>
            <person name="Buck G.A."/>
        </authorList>
    </citation>
    <scope>NUCLEOTIDE SEQUENCE [LARGE SCALE GENOMIC DNA]</scope>
    <source>
        <strain evidence="5 6">025E</strain>
    </source>
</reference>
<dbReference type="InterPro" id="IPR011760">
    <property type="entry name" value="PsdUridine_synth_TruD_insert"/>
</dbReference>
<feature type="region of interest" description="Disordered" evidence="3">
    <location>
        <begin position="249"/>
        <end position="272"/>
    </location>
</feature>
<sequence>MKPPARSPFPSGERAWIWAVDPARLHAVDFLAYRLGLFQPPSEAGRSGAATPTRSRSHRLNELAELSSGPTPCPIFVKKQRVPSGEIHSFSSLDTMKRMLRKWQGQQRKLARQEEEVAIRQESEVAATMRHPESLFDDEEAVLFRFGMGRFASPTAPAFSGLFRQHWRDFFVTEMVTDAVGAAVAISREPDWSIPALPPSLLNPAETREEGDVAAKPHTNHANGAQNESGPSSSFFAVDVEGRVAELLKDNGSDENHLSSTETDASHEKNDGGTGKKSFYLQCFLHKQHIAHSVALANIAQTLRMHPSGVSVAGIKDYIGDTIQRVRLENITPAAALEANRFFRMKKWSMSLSNFSYQTEQLVPGRLFGNHFRIVLRGVTAPREDVERALHDFELNGFPNYYGCQRFSWFGGKNDAAFALLHHNWLVFAFRFLGYTSRELTLRELLQREKKYPNPLQDEYRRNVVRRLRRIATEPTELDAAPFLSCPPLGVPPTSADGGPISKKQELIILQLRGAFLDLSARDRRLTAQRLSSYLWNQVLTLRLHHFGLDVLVGDIVLPETFRRLAALPVDRADCYRDGIRFITDEADKANYTVADVMHPGFSFNGIQRPMNAVGEYYLQVCDKYHLDWHANHTKTGIRDFLEPPRSIIRKPLNLRHEYNKAESTLTLEFALERGSYANVAISELMKLLRCAGSEEILLLPAPASLWDLGNRDPGYVTSMQDIYSGFEDGLGFVADQHEVPLVGEGKLWDYEGPLFLPESEDPVKKAYRWGEQHLLRNMARRARDEEAMKTRLFEKPLARTLKDGEVEQYAGHTVPMSPNSKAKRVFFNVLRRQRRFPCAPKTVPRVKRGAEVHSRDSLQVPFKTINRNTWNVTW</sequence>
<dbReference type="PANTHER" id="PTHR13326:SF19">
    <property type="entry name" value="PSEUDOURIDINE SYNTHASE, PUTATIVE-RELATED"/>
    <property type="match status" value="1"/>
</dbReference>